<dbReference type="FunCoup" id="Q22PG8">
    <property type="interactions" value="9"/>
</dbReference>
<name>Q22PG8_TETTS</name>
<dbReference type="RefSeq" id="XP_001007386.2">
    <property type="nucleotide sequence ID" value="XM_001007386.2"/>
</dbReference>
<dbReference type="Proteomes" id="UP000009168">
    <property type="component" value="Unassembled WGS sequence"/>
</dbReference>
<dbReference type="HOGENOM" id="CLU_013044_1_1_1"/>
<feature type="transmembrane region" description="Helical" evidence="1">
    <location>
        <begin position="299"/>
        <end position="320"/>
    </location>
</feature>
<sequence length="686" mass="81447">MDFLRLDLFSQPFNFYFSNNQIKKGSIFGAFISVGILAAAVAYFAYLTMQFIDNKFEPTFRSQTFVTDGQTQISFQEDLMAFRFEYDHNLSIDEYQEKLNKTFLVTLAYYVDFNHDTYYPTQLDIIQCSNPELYGFNCIDFSKISDKQLLLNNKEDIFSQIQLLVYDCYATDYLKTTIPSNCADKQDIIKLVNGDYAGLNLRLYTSQYNITSKQNQVNFRKAFIYSESDQFVFITQNIQNQVTKVQQGFVFQSQNEYQGPIQYNQLYQIFTNQNYQPYIEVNLQMDELVSEIQIQFPSFVQVLVLVNNLIVWMVTLGYLFKIYSQKLIQRDLFYVFLQSMYQDTYEQNLKKNKLFNLSDECKDTEINNEFLIEQQINYQQKKKKDIQIPLFMTKSRQYVEQSQQNDLVDYQEKSKFSKELTNIKNTQSCEILRTQQPNFNFEQSIQKNLIQTKKSKLNQQIRNACSNQDKQTCSSLESQFHQSTLRNQCETKQSAFIPKLNKTQYLKSNCKNIEYYASKIKAIQDKKILNDAKSLFFKKKRTRLLQLFDLKRLCKKKEIDEDYYNQQQKIAKKGIERQVYKSMQILELYKDLIFIKKSIMVLLKKDQIAALQLVGYSQDNLIQQGNNMHKAQNQYNQHVQKNYFEQRFELLNSQELQSEYIKKFIKKCQSGQNLDQVDQRIYSSIL</sequence>
<keyword evidence="1" id="KW-0472">Membrane</keyword>
<feature type="transmembrane region" description="Helical" evidence="1">
    <location>
        <begin position="27"/>
        <end position="46"/>
    </location>
</feature>
<keyword evidence="1" id="KW-0812">Transmembrane</keyword>
<dbReference type="GeneID" id="7842354"/>
<protein>
    <submittedName>
        <fullName evidence="2">AMP-binding enzyme family protein</fullName>
    </submittedName>
</protein>
<evidence type="ECO:0000313" key="2">
    <source>
        <dbReference type="EMBL" id="EAR87141.2"/>
    </source>
</evidence>
<dbReference type="OrthoDB" id="302623at2759"/>
<keyword evidence="3" id="KW-1185">Reference proteome</keyword>
<reference evidence="3" key="1">
    <citation type="journal article" date="2006" name="PLoS Biol.">
        <title>Macronuclear genome sequence of the ciliate Tetrahymena thermophila, a model eukaryote.</title>
        <authorList>
            <person name="Eisen J.A."/>
            <person name="Coyne R.S."/>
            <person name="Wu M."/>
            <person name="Wu D."/>
            <person name="Thiagarajan M."/>
            <person name="Wortman J.R."/>
            <person name="Badger J.H."/>
            <person name="Ren Q."/>
            <person name="Amedeo P."/>
            <person name="Jones K.M."/>
            <person name="Tallon L.J."/>
            <person name="Delcher A.L."/>
            <person name="Salzberg S.L."/>
            <person name="Silva J.C."/>
            <person name="Haas B.J."/>
            <person name="Majoros W.H."/>
            <person name="Farzad M."/>
            <person name="Carlton J.M."/>
            <person name="Smith R.K. Jr."/>
            <person name="Garg J."/>
            <person name="Pearlman R.E."/>
            <person name="Karrer K.M."/>
            <person name="Sun L."/>
            <person name="Manning G."/>
            <person name="Elde N.C."/>
            <person name="Turkewitz A.P."/>
            <person name="Asai D.J."/>
            <person name="Wilkes D.E."/>
            <person name="Wang Y."/>
            <person name="Cai H."/>
            <person name="Collins K."/>
            <person name="Stewart B.A."/>
            <person name="Lee S.R."/>
            <person name="Wilamowska K."/>
            <person name="Weinberg Z."/>
            <person name="Ruzzo W.L."/>
            <person name="Wloga D."/>
            <person name="Gaertig J."/>
            <person name="Frankel J."/>
            <person name="Tsao C.-C."/>
            <person name="Gorovsky M.A."/>
            <person name="Keeling P.J."/>
            <person name="Waller R.F."/>
            <person name="Patron N.J."/>
            <person name="Cherry J.M."/>
            <person name="Stover N.A."/>
            <person name="Krieger C.J."/>
            <person name="del Toro C."/>
            <person name="Ryder H.F."/>
            <person name="Williamson S.C."/>
            <person name="Barbeau R.A."/>
            <person name="Hamilton E.P."/>
            <person name="Orias E."/>
        </authorList>
    </citation>
    <scope>NUCLEOTIDE SEQUENCE [LARGE SCALE GENOMIC DNA]</scope>
    <source>
        <strain evidence="3">SB210</strain>
    </source>
</reference>
<keyword evidence="1" id="KW-1133">Transmembrane helix</keyword>
<proteinExistence type="predicted"/>
<organism evidence="2 3">
    <name type="scientific">Tetrahymena thermophila (strain SB210)</name>
    <dbReference type="NCBI Taxonomy" id="312017"/>
    <lineage>
        <taxon>Eukaryota</taxon>
        <taxon>Sar</taxon>
        <taxon>Alveolata</taxon>
        <taxon>Ciliophora</taxon>
        <taxon>Intramacronucleata</taxon>
        <taxon>Oligohymenophorea</taxon>
        <taxon>Hymenostomatida</taxon>
        <taxon>Tetrahymenina</taxon>
        <taxon>Tetrahymenidae</taxon>
        <taxon>Tetrahymena</taxon>
    </lineage>
</organism>
<evidence type="ECO:0000313" key="3">
    <source>
        <dbReference type="Proteomes" id="UP000009168"/>
    </source>
</evidence>
<evidence type="ECO:0000256" key="1">
    <source>
        <dbReference type="SAM" id="Phobius"/>
    </source>
</evidence>
<accession>Q22PG8</accession>
<dbReference type="KEGG" id="tet:TTHERM_00361760"/>
<gene>
    <name evidence="2" type="ORF">TTHERM_00361760</name>
</gene>
<dbReference type="EMBL" id="GG662855">
    <property type="protein sequence ID" value="EAR87141.2"/>
    <property type="molecule type" value="Genomic_DNA"/>
</dbReference>
<dbReference type="InParanoid" id="Q22PG8"/>
<dbReference type="AlphaFoldDB" id="Q22PG8"/>